<dbReference type="OrthoDB" id="5858386at2759"/>
<evidence type="ECO:0000313" key="2">
    <source>
        <dbReference type="Proteomes" id="UP000765509"/>
    </source>
</evidence>
<evidence type="ECO:0000313" key="1">
    <source>
        <dbReference type="EMBL" id="MBW0465307.1"/>
    </source>
</evidence>
<keyword evidence="2" id="KW-1185">Reference proteome</keyword>
<dbReference type="AlphaFoldDB" id="A0A9Q3BHD5"/>
<dbReference type="Proteomes" id="UP000765509">
    <property type="component" value="Unassembled WGS sequence"/>
</dbReference>
<gene>
    <name evidence="1" type="ORF">O181_005022</name>
</gene>
<name>A0A9Q3BHD5_9BASI</name>
<accession>A0A9Q3BHD5</accession>
<proteinExistence type="predicted"/>
<protein>
    <submittedName>
        <fullName evidence="1">Uncharacterized protein</fullName>
    </submittedName>
</protein>
<comment type="caution">
    <text evidence="1">The sequence shown here is derived from an EMBL/GenBank/DDBJ whole genome shotgun (WGS) entry which is preliminary data.</text>
</comment>
<reference evidence="1" key="1">
    <citation type="submission" date="2021-03" db="EMBL/GenBank/DDBJ databases">
        <title>Draft genome sequence of rust myrtle Austropuccinia psidii MF-1, a brazilian biotype.</title>
        <authorList>
            <person name="Quecine M.C."/>
            <person name="Pachon D.M.R."/>
            <person name="Bonatelli M.L."/>
            <person name="Correr F.H."/>
            <person name="Franceschini L.M."/>
            <person name="Leite T.F."/>
            <person name="Margarido G.R.A."/>
            <person name="Almeida C.A."/>
            <person name="Ferrarezi J.A."/>
            <person name="Labate C.A."/>
        </authorList>
    </citation>
    <scope>NUCLEOTIDE SEQUENCE</scope>
    <source>
        <strain evidence="1">MF-1</strain>
    </source>
</reference>
<organism evidence="1 2">
    <name type="scientific">Austropuccinia psidii MF-1</name>
    <dbReference type="NCBI Taxonomy" id="1389203"/>
    <lineage>
        <taxon>Eukaryota</taxon>
        <taxon>Fungi</taxon>
        <taxon>Dikarya</taxon>
        <taxon>Basidiomycota</taxon>
        <taxon>Pucciniomycotina</taxon>
        <taxon>Pucciniomycetes</taxon>
        <taxon>Pucciniales</taxon>
        <taxon>Sphaerophragmiaceae</taxon>
        <taxon>Austropuccinia</taxon>
    </lineage>
</organism>
<sequence length="98" mass="11448">MTSIYKEGNRHSNEDGLSLWTLENVQRNPAYDPEIASKIHINFKEIDRKKNFKFSQGEPPLHKEDTAMDTTFLFWNNIIAICRVPNMIISYMDLNLTS</sequence>
<dbReference type="EMBL" id="AVOT02001008">
    <property type="protein sequence ID" value="MBW0465307.1"/>
    <property type="molecule type" value="Genomic_DNA"/>
</dbReference>